<proteinExistence type="predicted"/>
<comment type="caution">
    <text evidence="1">The sequence shown here is derived from an EMBL/GenBank/DDBJ whole genome shotgun (WGS) entry which is preliminary data.</text>
</comment>
<dbReference type="EMBL" id="DUFG01000022">
    <property type="protein sequence ID" value="HIH08677.1"/>
    <property type="molecule type" value="Genomic_DNA"/>
</dbReference>
<reference evidence="3" key="1">
    <citation type="journal article" date="2020" name="bioRxiv">
        <title>A rank-normalized archaeal taxonomy based on genome phylogeny resolves widespread incomplete and uneven classifications.</title>
        <authorList>
            <person name="Rinke C."/>
            <person name="Chuvochina M."/>
            <person name="Mussig A.J."/>
            <person name="Chaumeil P.-A."/>
            <person name="Waite D.W."/>
            <person name="Whitman W.B."/>
            <person name="Parks D.H."/>
            <person name="Hugenholtz P."/>
        </authorList>
    </citation>
    <scope>NUCLEOTIDE SEQUENCE [LARGE SCALE GENOMIC DNA]</scope>
</reference>
<name>A0A7J4IY05_9ARCH</name>
<dbReference type="EMBL" id="JAGVWF010000054">
    <property type="protein sequence ID" value="MBS3059527.1"/>
    <property type="molecule type" value="Genomic_DNA"/>
</dbReference>
<accession>A0A7J4IY05</accession>
<sequence length="70" mass="8088">MKDFKPKLGSQRTKQIEEDRKEAVKAIIANRGILKGKGKAKTEEEFKQLQEEANKQITAHYEKKFGISLR</sequence>
<evidence type="ECO:0000313" key="3">
    <source>
        <dbReference type="Proteomes" id="UP000577419"/>
    </source>
</evidence>
<evidence type="ECO:0000313" key="1">
    <source>
        <dbReference type="EMBL" id="HIH08677.1"/>
    </source>
</evidence>
<protein>
    <submittedName>
        <fullName evidence="1">Uncharacterized protein</fullName>
    </submittedName>
</protein>
<reference evidence="2" key="2">
    <citation type="submission" date="2021-03" db="EMBL/GenBank/DDBJ databases">
        <authorList>
            <person name="Jaffe A."/>
        </authorList>
    </citation>
    <scope>NUCLEOTIDE SEQUENCE</scope>
    <source>
        <strain evidence="2">RIFCSPHIGHO2_01_FULL_GW2011_AR10_43_9</strain>
    </source>
</reference>
<organism evidence="1 3">
    <name type="scientific">Candidatus Iainarchaeum sp</name>
    <dbReference type="NCBI Taxonomy" id="3101447"/>
    <lineage>
        <taxon>Archaea</taxon>
        <taxon>Candidatus Iainarchaeota</taxon>
        <taxon>Candidatus Iainarchaeia</taxon>
        <taxon>Candidatus Iainarchaeales</taxon>
        <taxon>Candidatus Iainarchaeaceae</taxon>
        <taxon>Candidatus Iainarchaeum</taxon>
    </lineage>
</organism>
<gene>
    <name evidence="1" type="ORF">HA237_04885</name>
    <name evidence="2" type="ORF">J4224_03850</name>
</gene>
<dbReference type="Proteomes" id="UP000577419">
    <property type="component" value="Unassembled WGS sequence"/>
</dbReference>
<evidence type="ECO:0000313" key="2">
    <source>
        <dbReference type="EMBL" id="MBS3059527.1"/>
    </source>
</evidence>
<reference evidence="2" key="3">
    <citation type="submission" date="2021-05" db="EMBL/GenBank/DDBJ databases">
        <title>Protein family content uncovers lineage relationships and bacterial pathway maintenance mechanisms in DPANN archaea.</title>
        <authorList>
            <person name="Castelle C.J."/>
            <person name="Meheust R."/>
            <person name="Jaffe A.L."/>
            <person name="Seitz K."/>
            <person name="Gong X."/>
            <person name="Baker B.J."/>
            <person name="Banfield J.F."/>
        </authorList>
    </citation>
    <scope>NUCLEOTIDE SEQUENCE</scope>
    <source>
        <strain evidence="2">RIFCSPHIGHO2_01_FULL_GW2011_AR10_43_9</strain>
    </source>
</reference>
<dbReference type="Proteomes" id="UP000683213">
    <property type="component" value="Unassembled WGS sequence"/>
</dbReference>
<dbReference type="AlphaFoldDB" id="A0A7J4IY05"/>